<dbReference type="AlphaFoldDB" id="A0A2I0JJU0"/>
<accession>A0A2I0JJU0</accession>
<dbReference type="Proteomes" id="UP000233551">
    <property type="component" value="Unassembled WGS sequence"/>
</dbReference>
<sequence length="140" mass="16503">METRLETAFKMMNQDFVKLGLFNGANYSRWKDNMMFFSHALKISYMLDPSLSEVPAPQDNDTEQVKVERKEREEDEVLCWGHILNTLLDRLYDLYTSVTSLKEIWQGLENKYKAEEQGADKFLITKFLECKMEDHLSMMG</sequence>
<evidence type="ECO:0008006" key="3">
    <source>
        <dbReference type="Google" id="ProtNLM"/>
    </source>
</evidence>
<dbReference type="STRING" id="22663.A0A2I0JJU0"/>
<dbReference type="EMBL" id="PGOL01001595">
    <property type="protein sequence ID" value="PKI56522.1"/>
    <property type="molecule type" value="Genomic_DNA"/>
</dbReference>
<proteinExistence type="predicted"/>
<evidence type="ECO:0000313" key="2">
    <source>
        <dbReference type="Proteomes" id="UP000233551"/>
    </source>
</evidence>
<protein>
    <recommendedName>
        <fullName evidence="3">Retrotransposon Copia-like N-terminal domain-containing protein</fullName>
    </recommendedName>
</protein>
<organism evidence="1 2">
    <name type="scientific">Punica granatum</name>
    <name type="common">Pomegranate</name>
    <dbReference type="NCBI Taxonomy" id="22663"/>
    <lineage>
        <taxon>Eukaryota</taxon>
        <taxon>Viridiplantae</taxon>
        <taxon>Streptophyta</taxon>
        <taxon>Embryophyta</taxon>
        <taxon>Tracheophyta</taxon>
        <taxon>Spermatophyta</taxon>
        <taxon>Magnoliopsida</taxon>
        <taxon>eudicotyledons</taxon>
        <taxon>Gunneridae</taxon>
        <taxon>Pentapetalae</taxon>
        <taxon>rosids</taxon>
        <taxon>malvids</taxon>
        <taxon>Myrtales</taxon>
        <taxon>Lythraceae</taxon>
        <taxon>Punica</taxon>
    </lineage>
</organism>
<keyword evidence="2" id="KW-1185">Reference proteome</keyword>
<evidence type="ECO:0000313" key="1">
    <source>
        <dbReference type="EMBL" id="PKI56522.1"/>
    </source>
</evidence>
<dbReference type="Pfam" id="PF14223">
    <property type="entry name" value="Retrotran_gag_2"/>
    <property type="match status" value="1"/>
</dbReference>
<dbReference type="PANTHER" id="PTHR47592">
    <property type="entry name" value="PBF68 PROTEIN"/>
    <property type="match status" value="1"/>
</dbReference>
<gene>
    <name evidence="1" type="ORF">CRG98_023048</name>
</gene>
<comment type="caution">
    <text evidence="1">The sequence shown here is derived from an EMBL/GenBank/DDBJ whole genome shotgun (WGS) entry which is preliminary data.</text>
</comment>
<name>A0A2I0JJU0_PUNGR</name>
<dbReference type="PANTHER" id="PTHR47592:SF31">
    <property type="entry name" value="ZINC FINGER, CCHC-TYPE-RELATED"/>
    <property type="match status" value="1"/>
</dbReference>
<reference evidence="1 2" key="1">
    <citation type="submission" date="2017-11" db="EMBL/GenBank/DDBJ databases">
        <title>De-novo sequencing of pomegranate (Punica granatum L.) genome.</title>
        <authorList>
            <person name="Akparov Z."/>
            <person name="Amiraslanov A."/>
            <person name="Hajiyeva S."/>
            <person name="Abbasov M."/>
            <person name="Kaur K."/>
            <person name="Hamwieh A."/>
            <person name="Solovyev V."/>
            <person name="Salamov A."/>
            <person name="Braich B."/>
            <person name="Kosarev P."/>
            <person name="Mahmoud A."/>
            <person name="Hajiyev E."/>
            <person name="Babayeva S."/>
            <person name="Izzatullayeva V."/>
            <person name="Mammadov A."/>
            <person name="Mammadov A."/>
            <person name="Sharifova S."/>
            <person name="Ojaghi J."/>
            <person name="Eynullazada K."/>
            <person name="Bayramov B."/>
            <person name="Abdulazimova A."/>
            <person name="Shahmuradov I."/>
        </authorList>
    </citation>
    <scope>NUCLEOTIDE SEQUENCE [LARGE SCALE GENOMIC DNA]</scope>
    <source>
        <strain evidence="2">cv. AG2017</strain>
        <tissue evidence="1">Leaf</tissue>
    </source>
</reference>